<keyword evidence="5" id="KW-0804">Transcription</keyword>
<dbReference type="PANTHER" id="PTHR46577:SF1">
    <property type="entry name" value="HTH-TYPE TRANSCRIPTIONAL REGULATORY PROTEIN GABR"/>
    <property type="match status" value="1"/>
</dbReference>
<evidence type="ECO:0000259" key="7">
    <source>
        <dbReference type="PROSITE" id="PS50949"/>
    </source>
</evidence>
<dbReference type="RefSeq" id="WP_379897513.1">
    <property type="nucleotide sequence ID" value="NZ_JBHRTR010000004.1"/>
</dbReference>
<keyword evidence="8" id="KW-0032">Aminotransferase</keyword>
<sequence>MPISNRGTADAVLAGIGLDRDAAGPLYRQLTAQLRGLIEGGRLPAGTRLPASRALAEGLGISRTTALQAIDQLAAEGYLEGRRGAGTFVAALPARPASADRPDAPPASTATSDPAEDPGQPFRPGIPDTAAFPARQWARHLQASWRAPGPALLTAQHGAGLPGLRAAIAGHLRSFRGLHCDADNILITAGLRDALALVGHGLLPPGRPVAVEEPGFPPLRSALQAQGRPVLPCTVDSEGLQVGALARRAGAACAVTVTPSRHYPLGITLPLARRLALLDWAEATGAWILEDDYDSEFRYQGQPVPPLAALDRSDRVLYLGSFSKVMFPSLRLGYLVAGTGIVARLAAFRPLHSDPPSLVPQPALAAFIEGGGFARHLRRMRRLYQVRQASFLQAFRHHLGNWLLVDPAPAGMHLVARRGPGLPRACSDTDLSTLAAGLGLTVLPLSACHAGPMAAGRAFGLVFGYAGVPEAVAETALARLGRAFAAHCAAAGSD</sequence>
<dbReference type="PROSITE" id="PS50949">
    <property type="entry name" value="HTH_GNTR"/>
    <property type="match status" value="1"/>
</dbReference>
<dbReference type="SUPFAM" id="SSF53383">
    <property type="entry name" value="PLP-dependent transferases"/>
    <property type="match status" value="1"/>
</dbReference>
<dbReference type="CDD" id="cd00609">
    <property type="entry name" value="AAT_like"/>
    <property type="match status" value="1"/>
</dbReference>
<protein>
    <submittedName>
        <fullName evidence="8">PLP-dependent aminotransferase family protein</fullName>
    </submittedName>
</protein>
<dbReference type="InterPro" id="IPR015421">
    <property type="entry name" value="PyrdxlP-dep_Trfase_major"/>
</dbReference>
<dbReference type="Gene3D" id="3.40.640.10">
    <property type="entry name" value="Type I PLP-dependent aspartate aminotransferase-like (Major domain)"/>
    <property type="match status" value="1"/>
</dbReference>
<comment type="caution">
    <text evidence="8">The sequence shown here is derived from an EMBL/GenBank/DDBJ whole genome shotgun (WGS) entry which is preliminary data.</text>
</comment>
<feature type="region of interest" description="Disordered" evidence="6">
    <location>
        <begin position="94"/>
        <end position="129"/>
    </location>
</feature>
<keyword evidence="3" id="KW-0805">Transcription regulation</keyword>
<name>A0ABV7KTS0_9PROT</name>
<dbReference type="InterPro" id="IPR015424">
    <property type="entry name" value="PyrdxlP-dep_Trfase"/>
</dbReference>
<evidence type="ECO:0000256" key="5">
    <source>
        <dbReference type="ARBA" id="ARBA00023163"/>
    </source>
</evidence>
<evidence type="ECO:0000256" key="3">
    <source>
        <dbReference type="ARBA" id="ARBA00023015"/>
    </source>
</evidence>
<dbReference type="SUPFAM" id="SSF46785">
    <property type="entry name" value="Winged helix' DNA-binding domain"/>
    <property type="match status" value="1"/>
</dbReference>
<dbReference type="InterPro" id="IPR000524">
    <property type="entry name" value="Tscrpt_reg_HTH_GntR"/>
</dbReference>
<dbReference type="Proteomes" id="UP001595528">
    <property type="component" value="Unassembled WGS sequence"/>
</dbReference>
<dbReference type="Pfam" id="PF00392">
    <property type="entry name" value="GntR"/>
    <property type="match status" value="1"/>
</dbReference>
<dbReference type="InterPro" id="IPR004839">
    <property type="entry name" value="Aminotransferase_I/II_large"/>
</dbReference>
<keyword evidence="9" id="KW-1185">Reference proteome</keyword>
<dbReference type="CDD" id="cd07377">
    <property type="entry name" value="WHTH_GntR"/>
    <property type="match status" value="1"/>
</dbReference>
<keyword evidence="4" id="KW-0238">DNA-binding</keyword>
<dbReference type="Pfam" id="PF00155">
    <property type="entry name" value="Aminotran_1_2"/>
    <property type="match status" value="1"/>
</dbReference>
<keyword evidence="2" id="KW-0663">Pyridoxal phosphate</keyword>
<dbReference type="InterPro" id="IPR036390">
    <property type="entry name" value="WH_DNA-bd_sf"/>
</dbReference>
<reference evidence="9" key="1">
    <citation type="journal article" date="2019" name="Int. J. Syst. Evol. Microbiol.">
        <title>The Global Catalogue of Microorganisms (GCM) 10K type strain sequencing project: providing services to taxonomists for standard genome sequencing and annotation.</title>
        <authorList>
            <consortium name="The Broad Institute Genomics Platform"/>
            <consortium name="The Broad Institute Genome Sequencing Center for Infectious Disease"/>
            <person name="Wu L."/>
            <person name="Ma J."/>
        </authorList>
    </citation>
    <scope>NUCLEOTIDE SEQUENCE [LARGE SCALE GENOMIC DNA]</scope>
    <source>
        <strain evidence="9">KCTC 42964</strain>
    </source>
</reference>
<dbReference type="PANTHER" id="PTHR46577">
    <property type="entry name" value="HTH-TYPE TRANSCRIPTIONAL REGULATORY PROTEIN GABR"/>
    <property type="match status" value="1"/>
</dbReference>
<dbReference type="Gene3D" id="1.10.10.10">
    <property type="entry name" value="Winged helix-like DNA-binding domain superfamily/Winged helix DNA-binding domain"/>
    <property type="match status" value="1"/>
</dbReference>
<keyword evidence="8" id="KW-0808">Transferase</keyword>
<organism evidence="8 9">
    <name type="scientific">Marinibaculum pumilum</name>
    <dbReference type="NCBI Taxonomy" id="1766165"/>
    <lineage>
        <taxon>Bacteria</taxon>
        <taxon>Pseudomonadati</taxon>
        <taxon>Pseudomonadota</taxon>
        <taxon>Alphaproteobacteria</taxon>
        <taxon>Rhodospirillales</taxon>
        <taxon>Rhodospirillaceae</taxon>
        <taxon>Marinibaculum</taxon>
    </lineage>
</organism>
<dbReference type="PRINTS" id="PR00035">
    <property type="entry name" value="HTHGNTR"/>
</dbReference>
<accession>A0ABV7KTS0</accession>
<evidence type="ECO:0000313" key="8">
    <source>
        <dbReference type="EMBL" id="MFC3225781.1"/>
    </source>
</evidence>
<evidence type="ECO:0000256" key="2">
    <source>
        <dbReference type="ARBA" id="ARBA00022898"/>
    </source>
</evidence>
<dbReference type="InterPro" id="IPR036388">
    <property type="entry name" value="WH-like_DNA-bd_sf"/>
</dbReference>
<dbReference type="EMBL" id="JBHRTR010000004">
    <property type="protein sequence ID" value="MFC3225781.1"/>
    <property type="molecule type" value="Genomic_DNA"/>
</dbReference>
<evidence type="ECO:0000313" key="9">
    <source>
        <dbReference type="Proteomes" id="UP001595528"/>
    </source>
</evidence>
<proteinExistence type="inferred from homology"/>
<evidence type="ECO:0000256" key="4">
    <source>
        <dbReference type="ARBA" id="ARBA00023125"/>
    </source>
</evidence>
<dbReference type="InterPro" id="IPR051446">
    <property type="entry name" value="HTH_trans_reg/aminotransferase"/>
</dbReference>
<dbReference type="GO" id="GO:0008483">
    <property type="term" value="F:transaminase activity"/>
    <property type="evidence" value="ECO:0007669"/>
    <property type="project" value="UniProtKB-KW"/>
</dbReference>
<feature type="domain" description="HTH gntR-type" evidence="7">
    <location>
        <begin position="24"/>
        <end position="92"/>
    </location>
</feature>
<evidence type="ECO:0000256" key="6">
    <source>
        <dbReference type="SAM" id="MobiDB-lite"/>
    </source>
</evidence>
<gene>
    <name evidence="8" type="ORF">ACFOGJ_00965</name>
</gene>
<dbReference type="SMART" id="SM00345">
    <property type="entry name" value="HTH_GNTR"/>
    <property type="match status" value="1"/>
</dbReference>
<evidence type="ECO:0000256" key="1">
    <source>
        <dbReference type="ARBA" id="ARBA00005384"/>
    </source>
</evidence>
<comment type="similarity">
    <text evidence="1">In the C-terminal section; belongs to the class-I pyridoxal-phosphate-dependent aminotransferase family.</text>
</comment>